<protein>
    <submittedName>
        <fullName evidence="1">Uncharacterized protein</fullName>
    </submittedName>
</protein>
<proteinExistence type="predicted"/>
<comment type="caution">
    <text evidence="1">The sequence shown here is derived from an EMBL/GenBank/DDBJ whole genome shotgun (WGS) entry which is preliminary data.</text>
</comment>
<sequence>MPHPHATKLPLCQVRSEGPKASPERSHHVIMRHGKEIEQIVPGSYNRCAHLHGLKPEESFSQFELISI</sequence>
<dbReference type="EMBL" id="QUSF01000003">
    <property type="protein sequence ID" value="RLW11547.1"/>
    <property type="molecule type" value="Genomic_DNA"/>
</dbReference>
<evidence type="ECO:0000313" key="1">
    <source>
        <dbReference type="EMBL" id="RLW11547.1"/>
    </source>
</evidence>
<evidence type="ECO:0000313" key="2">
    <source>
        <dbReference type="Proteomes" id="UP000276834"/>
    </source>
</evidence>
<gene>
    <name evidence="1" type="ORF">DV515_00001649</name>
</gene>
<organism evidence="1 2">
    <name type="scientific">Chloebia gouldiae</name>
    <name type="common">Gouldian finch</name>
    <name type="synonym">Erythrura gouldiae</name>
    <dbReference type="NCBI Taxonomy" id="44316"/>
    <lineage>
        <taxon>Eukaryota</taxon>
        <taxon>Metazoa</taxon>
        <taxon>Chordata</taxon>
        <taxon>Craniata</taxon>
        <taxon>Vertebrata</taxon>
        <taxon>Euteleostomi</taxon>
        <taxon>Archelosauria</taxon>
        <taxon>Archosauria</taxon>
        <taxon>Dinosauria</taxon>
        <taxon>Saurischia</taxon>
        <taxon>Theropoda</taxon>
        <taxon>Coelurosauria</taxon>
        <taxon>Aves</taxon>
        <taxon>Neognathae</taxon>
        <taxon>Neoaves</taxon>
        <taxon>Telluraves</taxon>
        <taxon>Australaves</taxon>
        <taxon>Passeriformes</taxon>
        <taxon>Passeroidea</taxon>
        <taxon>Passeridae</taxon>
        <taxon>Chloebia</taxon>
    </lineage>
</organism>
<accession>A0A3L8SZR6</accession>
<reference evidence="1 2" key="1">
    <citation type="journal article" date="2018" name="Proc. R. Soc. B">
        <title>A non-coding region near Follistatin controls head colour polymorphism in the Gouldian finch.</title>
        <authorList>
            <person name="Toomey M.B."/>
            <person name="Marques C.I."/>
            <person name="Andrade P."/>
            <person name="Araujo P.M."/>
            <person name="Sabatino S."/>
            <person name="Gazda M.A."/>
            <person name="Afonso S."/>
            <person name="Lopes R.J."/>
            <person name="Corbo J.C."/>
            <person name="Carneiro M."/>
        </authorList>
    </citation>
    <scope>NUCLEOTIDE SEQUENCE [LARGE SCALE GENOMIC DNA]</scope>
    <source>
        <strain evidence="1">Red01</strain>
        <tissue evidence="1">Muscle</tissue>
    </source>
</reference>
<keyword evidence="2" id="KW-1185">Reference proteome</keyword>
<name>A0A3L8SZR6_CHLGU</name>
<dbReference type="AlphaFoldDB" id="A0A3L8SZR6"/>
<dbReference type="Proteomes" id="UP000276834">
    <property type="component" value="Unassembled WGS sequence"/>
</dbReference>